<evidence type="ECO:0000313" key="2">
    <source>
        <dbReference type="Proteomes" id="UP000030361"/>
    </source>
</evidence>
<dbReference type="eggNOG" id="COG4856">
    <property type="taxonomic scope" value="Bacteria"/>
</dbReference>
<dbReference type="OrthoDB" id="2139417at2"/>
<dbReference type="PANTHER" id="PTHR37804:SF1">
    <property type="entry name" value="CDAA REGULATORY PROTEIN CDAR"/>
    <property type="match status" value="1"/>
</dbReference>
<dbReference type="Gene3D" id="2.170.120.40">
    <property type="entry name" value="YbbR-like domain"/>
    <property type="match status" value="2"/>
</dbReference>
<organism evidence="1 2">
    <name type="scientific">Lentilactobacillus curieae</name>
    <dbReference type="NCBI Taxonomy" id="1138822"/>
    <lineage>
        <taxon>Bacteria</taxon>
        <taxon>Bacillati</taxon>
        <taxon>Bacillota</taxon>
        <taxon>Bacilli</taxon>
        <taxon>Lactobacillales</taxon>
        <taxon>Lactobacillaceae</taxon>
        <taxon>Lentilactobacillus</taxon>
    </lineage>
</organism>
<dbReference type="KEGG" id="lcu:PL11_008085"/>
<dbReference type="RefSeq" id="WP_035167448.1">
    <property type="nucleotide sequence ID" value="NZ_CP018906.1"/>
</dbReference>
<dbReference type="PANTHER" id="PTHR37804">
    <property type="entry name" value="CDAA REGULATORY PROTEIN CDAR"/>
    <property type="match status" value="1"/>
</dbReference>
<dbReference type="InterPro" id="IPR012505">
    <property type="entry name" value="YbbR"/>
</dbReference>
<dbReference type="InterPro" id="IPR053154">
    <property type="entry name" value="c-di-AMP_regulator"/>
</dbReference>
<accession>A0A1S6QJS8</accession>
<dbReference type="Gene3D" id="2.170.120.30">
    <property type="match status" value="1"/>
</dbReference>
<dbReference type="EMBL" id="CP018906">
    <property type="protein sequence ID" value="AQW21878.1"/>
    <property type="molecule type" value="Genomic_DNA"/>
</dbReference>
<evidence type="ECO:0000313" key="1">
    <source>
        <dbReference type="EMBL" id="AQW21878.1"/>
    </source>
</evidence>
<dbReference type="AlphaFoldDB" id="A0A1S6QJS8"/>
<protein>
    <submittedName>
        <fullName evidence="1">Cell surface protein</fullName>
    </submittedName>
</protein>
<keyword evidence="2" id="KW-1185">Reference proteome</keyword>
<name>A0A1S6QJS8_9LACO</name>
<proteinExistence type="predicted"/>
<reference evidence="1 2" key="1">
    <citation type="journal article" date="2015" name="Genome Announc.">
        <title>Genome Sequence of Lactobacillus curieae CCTCC M 2011381T, a Novel Producer of Gamma-aminobutyric Acid.</title>
        <authorList>
            <person name="Wang Y."/>
            <person name="Wang Y."/>
            <person name="Lang C."/>
            <person name="Wei D."/>
            <person name="Xu P."/>
            <person name="Xie J."/>
        </authorList>
    </citation>
    <scope>NUCLEOTIDE SEQUENCE [LARGE SCALE GENOMIC DNA]</scope>
    <source>
        <strain evidence="1 2">CCTCC M 2011381</strain>
    </source>
</reference>
<gene>
    <name evidence="1" type="ORF">PL11_008085</name>
</gene>
<dbReference type="Pfam" id="PF07949">
    <property type="entry name" value="YbbR"/>
    <property type="match status" value="2"/>
</dbReference>
<sequence length="320" mass="35090">MKKLLFSNWTSRLMALFFTIVLFVFVQGTPSGTSSPNSTSNKITQLSSNKSETFSVPLSLTVNSNRFFVNGYPEKVKIHLTGPSALVTTTANTQNFKAFADLSKLSVGKHKVRIQQEGLNSELKYEFEPETITVDIQPRKTVTYPLEVKYSKNNIAAGYQVGNASADVKNVKITGASDKINKIDRVVAQLNVPQNAKTSINSQAIIEALDKKGNTVNVVITPATADVNLPITPGNSKEVPVSLKSKGIENQTDQFDLSTTVKRIKVFGTKKQLSDLKRVEVEVDTSDVSDSKTKQIVLDPKLNGVEGFDPEKIPVKITRK</sequence>
<dbReference type="Proteomes" id="UP000030361">
    <property type="component" value="Chromosome"/>
</dbReference>